<proteinExistence type="inferred from homology"/>
<comment type="similarity">
    <text evidence="1">Belongs to the UPF0111 family.</text>
</comment>
<dbReference type="InterPro" id="IPR052912">
    <property type="entry name" value="UPF0111_domain"/>
</dbReference>
<dbReference type="Pfam" id="PF01865">
    <property type="entry name" value="PhoU_div"/>
    <property type="match status" value="1"/>
</dbReference>
<dbReference type="InterPro" id="IPR038078">
    <property type="entry name" value="PhoU-like_sf"/>
</dbReference>
<dbReference type="HOGENOM" id="CLU_086031_0_1_2"/>
<sequence>MLVPNDDRFFDLFERQAVVLKKASAHLLNTFESFEDVKNKCHKMKNYEHQGDEITHDIYQLLNKSFVTPIEPEDISRLAKVLDDILDHIDDTSSKMYFYGITEADHYMVDLAKLIDSQANEIEDVIKEMRNFKNIEMIEEKCIEINRLENLADEILGNALRELFLSDDAKKIIKNKDIYETLEIATDKCEEVANVLFDLAIKHS</sequence>
<organism evidence="2 3">
    <name type="scientific">Methanolacinia petrolearia (strain DSM 11571 / OCM 486 / SEBR 4847)</name>
    <name type="common">Methanoplanus petrolearius</name>
    <dbReference type="NCBI Taxonomy" id="679926"/>
    <lineage>
        <taxon>Archaea</taxon>
        <taxon>Methanobacteriati</taxon>
        <taxon>Methanobacteriota</taxon>
        <taxon>Stenosarchaea group</taxon>
        <taxon>Methanomicrobia</taxon>
        <taxon>Methanomicrobiales</taxon>
        <taxon>Methanomicrobiaceae</taxon>
        <taxon>Methanolacinia</taxon>
    </lineage>
</organism>
<evidence type="ECO:0000313" key="3">
    <source>
        <dbReference type="Proteomes" id="UP000006565"/>
    </source>
</evidence>
<reference evidence="2 3" key="1">
    <citation type="journal article" date="2010" name="Stand. Genomic Sci.">
        <title>Complete genome sequence of Methanoplanus petrolearius type strain (SEBR 4847).</title>
        <authorList>
            <person name="Brambilla E."/>
            <person name="Djao O.D."/>
            <person name="Daligault H."/>
            <person name="Lapidus A."/>
            <person name="Lucas S."/>
            <person name="Hammon N."/>
            <person name="Nolan M."/>
            <person name="Tice H."/>
            <person name="Cheng J.F."/>
            <person name="Han C."/>
            <person name="Tapia R."/>
            <person name="Goodwin L."/>
            <person name="Pitluck S."/>
            <person name="Liolios K."/>
            <person name="Ivanova N."/>
            <person name="Mavromatis K."/>
            <person name="Mikhailova N."/>
            <person name="Pati A."/>
            <person name="Chen A."/>
            <person name="Palaniappan K."/>
            <person name="Land M."/>
            <person name="Hauser L."/>
            <person name="Chang Y.J."/>
            <person name="Jeffries C.D."/>
            <person name="Rohde M."/>
            <person name="Spring S."/>
            <person name="Sikorski J."/>
            <person name="Goker M."/>
            <person name="Woyke T."/>
            <person name="Bristow J."/>
            <person name="Eisen J.A."/>
            <person name="Markowitz V."/>
            <person name="Hugenholtz P."/>
            <person name="Kyrpides N.C."/>
            <person name="Klenk H.P."/>
        </authorList>
    </citation>
    <scope>NUCLEOTIDE SEQUENCE [LARGE SCALE GENOMIC DNA]</scope>
    <source>
        <strain evidence="3">DSM 11571 / OCM 486 / SEBR 4847</strain>
    </source>
</reference>
<dbReference type="Gene3D" id="1.20.58.220">
    <property type="entry name" value="Phosphate transport system protein phou homolog 2, domain 2"/>
    <property type="match status" value="1"/>
</dbReference>
<protein>
    <submittedName>
        <fullName evidence="2">Putative phosphate transport regulator</fullName>
    </submittedName>
</protein>
<dbReference type="EMBL" id="CP002117">
    <property type="protein sequence ID" value="ADN35601.1"/>
    <property type="molecule type" value="Genomic_DNA"/>
</dbReference>
<dbReference type="Proteomes" id="UP000006565">
    <property type="component" value="Chromosome"/>
</dbReference>
<dbReference type="PANTHER" id="PTHR37298:SF1">
    <property type="entry name" value="UPF0111 PROTEIN YKAA"/>
    <property type="match status" value="1"/>
</dbReference>
<evidence type="ECO:0000313" key="2">
    <source>
        <dbReference type="EMBL" id="ADN35601.1"/>
    </source>
</evidence>
<dbReference type="KEGG" id="mpi:Mpet_0830"/>
<gene>
    <name evidence="2" type="ordered locus">Mpet_0830</name>
</gene>
<dbReference type="AlphaFoldDB" id="E1RJ83"/>
<evidence type="ECO:0000256" key="1">
    <source>
        <dbReference type="ARBA" id="ARBA00008591"/>
    </source>
</evidence>
<accession>E1RJ83</accession>
<name>E1RJ83_METP4</name>
<dbReference type="InterPro" id="IPR018445">
    <property type="entry name" value="Put_Phosphate_transp_reg"/>
</dbReference>
<dbReference type="PANTHER" id="PTHR37298">
    <property type="entry name" value="UPF0111 PROTEIN YKAA"/>
    <property type="match status" value="1"/>
</dbReference>
<dbReference type="STRING" id="679926.Mpet_0830"/>
<keyword evidence="3" id="KW-1185">Reference proteome</keyword>
<dbReference type="eggNOG" id="arCOG02640">
    <property type="taxonomic scope" value="Archaea"/>
</dbReference>